<accession>A0A382C9C2</accession>
<dbReference type="InterPro" id="IPR058792">
    <property type="entry name" value="Beta-barrel_RND_2"/>
</dbReference>
<dbReference type="SUPFAM" id="SSF111369">
    <property type="entry name" value="HlyD-like secretion proteins"/>
    <property type="match status" value="1"/>
</dbReference>
<dbReference type="Gene3D" id="2.40.420.20">
    <property type="match status" value="1"/>
</dbReference>
<name>A0A382C9C2_9ZZZZ</name>
<dbReference type="AlphaFoldDB" id="A0A382C9C2"/>
<dbReference type="GO" id="GO:1990281">
    <property type="term" value="C:efflux pump complex"/>
    <property type="evidence" value="ECO:0007669"/>
    <property type="project" value="TreeGrafter"/>
</dbReference>
<keyword evidence="2" id="KW-0472">Membrane</keyword>
<dbReference type="NCBIfam" id="TIGR01730">
    <property type="entry name" value="RND_mfp"/>
    <property type="match status" value="1"/>
</dbReference>
<reference evidence="4" key="1">
    <citation type="submission" date="2018-05" db="EMBL/GenBank/DDBJ databases">
        <authorList>
            <person name="Lanie J.A."/>
            <person name="Ng W.-L."/>
            <person name="Kazmierczak K.M."/>
            <person name="Andrzejewski T.M."/>
            <person name="Davidsen T.M."/>
            <person name="Wayne K.J."/>
            <person name="Tettelin H."/>
            <person name="Glass J.I."/>
            <person name="Rusch D."/>
            <person name="Podicherti R."/>
            <person name="Tsui H.-C.T."/>
            <person name="Winkler M.E."/>
        </authorList>
    </citation>
    <scope>NUCLEOTIDE SEQUENCE</scope>
</reference>
<dbReference type="Gene3D" id="2.40.30.170">
    <property type="match status" value="1"/>
</dbReference>
<proteinExistence type="predicted"/>
<keyword evidence="1" id="KW-0175">Coiled coil</keyword>
<sequence length="382" mass="40795">MRRLIKWVLVLLVLALIFTVIYWQTTKPRPISVAVAVAAPGIVENTIANTRAGTIEACRRAGLSPSTGGLISVLNVRKGDSVRKGDLLLSLWNKDLMAEIELSQAEAESAKANARASCLTAEVAQREANRLLKLKKSGAVSEEAVDRSVTDASSRRASCDAAKASTAVSAARANVIRARLDRTRLIAPFDGVVAAIHGELSEYVTPSSSSVGGTPVIDLLDTSCFHVTAPIDEVDAPRVSLGQTARVTLDAFGDREFAGTVSQIAPFVLDLASQARTVEIEVELNNPTDRNELLAGYSADVEIILAARNVPVRVPSEVVLENSRLFVLNDGTIEERDVLVGITNWRWAEIVEGVKTGESVVTSIDADGLEAGALAEIMSEEE</sequence>
<gene>
    <name evidence="4" type="ORF">METZ01_LOCUS175293</name>
</gene>
<dbReference type="EMBL" id="UINC01033328">
    <property type="protein sequence ID" value="SVB22439.1"/>
    <property type="molecule type" value="Genomic_DNA"/>
</dbReference>
<feature type="coiled-coil region" evidence="1">
    <location>
        <begin position="93"/>
        <end position="122"/>
    </location>
</feature>
<dbReference type="Gene3D" id="1.10.287.470">
    <property type="entry name" value="Helix hairpin bin"/>
    <property type="match status" value="1"/>
</dbReference>
<dbReference type="InterPro" id="IPR006143">
    <property type="entry name" value="RND_pump_MFP"/>
</dbReference>
<dbReference type="Pfam" id="PF25954">
    <property type="entry name" value="Beta-barrel_RND_2"/>
    <property type="match status" value="1"/>
</dbReference>
<organism evidence="4">
    <name type="scientific">marine metagenome</name>
    <dbReference type="NCBI Taxonomy" id="408172"/>
    <lineage>
        <taxon>unclassified sequences</taxon>
        <taxon>metagenomes</taxon>
        <taxon>ecological metagenomes</taxon>
    </lineage>
</organism>
<feature type="transmembrane region" description="Helical" evidence="2">
    <location>
        <begin position="7"/>
        <end position="23"/>
    </location>
</feature>
<evidence type="ECO:0000313" key="4">
    <source>
        <dbReference type="EMBL" id="SVB22439.1"/>
    </source>
</evidence>
<dbReference type="PANTHER" id="PTHR30469:SF15">
    <property type="entry name" value="HLYD FAMILY OF SECRETION PROTEINS"/>
    <property type="match status" value="1"/>
</dbReference>
<dbReference type="Gene3D" id="2.40.50.100">
    <property type="match status" value="1"/>
</dbReference>
<evidence type="ECO:0000256" key="1">
    <source>
        <dbReference type="SAM" id="Coils"/>
    </source>
</evidence>
<evidence type="ECO:0000256" key="2">
    <source>
        <dbReference type="SAM" id="Phobius"/>
    </source>
</evidence>
<keyword evidence="2" id="KW-1133">Transmembrane helix</keyword>
<keyword evidence="2" id="KW-0812">Transmembrane</keyword>
<protein>
    <recommendedName>
        <fullName evidence="3">CusB-like beta-barrel domain-containing protein</fullName>
    </recommendedName>
</protein>
<evidence type="ECO:0000259" key="3">
    <source>
        <dbReference type="Pfam" id="PF25954"/>
    </source>
</evidence>
<dbReference type="PANTHER" id="PTHR30469">
    <property type="entry name" value="MULTIDRUG RESISTANCE PROTEIN MDTA"/>
    <property type="match status" value="1"/>
</dbReference>
<dbReference type="GO" id="GO:0015562">
    <property type="term" value="F:efflux transmembrane transporter activity"/>
    <property type="evidence" value="ECO:0007669"/>
    <property type="project" value="TreeGrafter"/>
</dbReference>
<feature type="domain" description="CusB-like beta-barrel" evidence="3">
    <location>
        <begin position="227"/>
        <end position="302"/>
    </location>
</feature>